<evidence type="ECO:0000313" key="1">
    <source>
        <dbReference type="EMBL" id="RKI92086.1"/>
    </source>
</evidence>
<dbReference type="InterPro" id="IPR046557">
    <property type="entry name" value="DUF6711"/>
</dbReference>
<sequence length="123" mass="14072">MAAKYHNILIVGGVSLPDPSQMTISDYDISESERNANGKMVSQIIREDVHKIECKWFVLRPDEYMVIRQAIKKKFGLSVNFFIPDQNAGGSLEMYAGDRSTPIYTYEEGRPVYKDVTLNFIEM</sequence>
<comment type="caution">
    <text evidence="1">The sequence shown here is derived from an EMBL/GenBank/DDBJ whole genome shotgun (WGS) entry which is preliminary data.</text>
</comment>
<accession>A0A3A9AY42</accession>
<keyword evidence="2" id="KW-1185">Reference proteome</keyword>
<dbReference type="RefSeq" id="WP_120468719.1">
    <property type="nucleotide sequence ID" value="NZ_RAYQ01000006.1"/>
</dbReference>
<dbReference type="AlphaFoldDB" id="A0A3A9AY42"/>
<dbReference type="EMBL" id="RAYQ01000006">
    <property type="protein sequence ID" value="RKI92086.1"/>
    <property type="molecule type" value="Genomic_DNA"/>
</dbReference>
<evidence type="ECO:0000313" key="2">
    <source>
        <dbReference type="Proteomes" id="UP000280696"/>
    </source>
</evidence>
<name>A0A3A9AY42_9FIRM</name>
<gene>
    <name evidence="1" type="ORF">D7V94_08450</name>
</gene>
<dbReference type="OrthoDB" id="1767129at2"/>
<dbReference type="Pfam" id="PF20458">
    <property type="entry name" value="DUF6711"/>
    <property type="match status" value="1"/>
</dbReference>
<proteinExistence type="predicted"/>
<organism evidence="1 2">
    <name type="scientific">Parablautia intestinalis</name>
    <dbReference type="NCBI Taxonomy" id="2320100"/>
    <lineage>
        <taxon>Bacteria</taxon>
        <taxon>Bacillati</taxon>
        <taxon>Bacillota</taxon>
        <taxon>Clostridia</taxon>
        <taxon>Lachnospirales</taxon>
        <taxon>Lachnospiraceae</taxon>
        <taxon>Parablautia</taxon>
    </lineage>
</organism>
<reference evidence="1 2" key="1">
    <citation type="submission" date="2018-09" db="EMBL/GenBank/DDBJ databases">
        <title>Murine metabolic-syndrome-specific gut microbial biobank.</title>
        <authorList>
            <person name="Liu C."/>
        </authorList>
    </citation>
    <scope>NUCLEOTIDE SEQUENCE [LARGE SCALE GENOMIC DNA]</scope>
    <source>
        <strain evidence="1 2">0.1xD8-82</strain>
    </source>
</reference>
<protein>
    <submittedName>
        <fullName evidence="1">Uncharacterized protein</fullName>
    </submittedName>
</protein>
<dbReference type="Proteomes" id="UP000280696">
    <property type="component" value="Unassembled WGS sequence"/>
</dbReference>